<feature type="domain" description="Jumonji helical" evidence="1">
    <location>
        <begin position="1"/>
        <end position="46"/>
    </location>
</feature>
<proteinExistence type="predicted"/>
<organism evidence="2 3">
    <name type="scientific">Globodera pallida</name>
    <name type="common">Potato cyst nematode worm</name>
    <name type="synonym">Heterodera pallida</name>
    <dbReference type="NCBI Taxonomy" id="36090"/>
    <lineage>
        <taxon>Eukaryota</taxon>
        <taxon>Metazoa</taxon>
        <taxon>Ecdysozoa</taxon>
        <taxon>Nematoda</taxon>
        <taxon>Chromadorea</taxon>
        <taxon>Rhabditida</taxon>
        <taxon>Tylenchina</taxon>
        <taxon>Tylenchomorpha</taxon>
        <taxon>Tylenchoidea</taxon>
        <taxon>Heteroderidae</taxon>
        <taxon>Heteroderinae</taxon>
        <taxon>Globodera</taxon>
    </lineage>
</organism>
<dbReference type="AlphaFoldDB" id="A0A183CCH6"/>
<dbReference type="Proteomes" id="UP000050741">
    <property type="component" value="Unassembled WGS sequence"/>
</dbReference>
<dbReference type="Gene3D" id="1.20.58.1360">
    <property type="match status" value="1"/>
</dbReference>
<dbReference type="WBParaSite" id="GPLIN_001057700">
    <property type="protein sequence ID" value="GPLIN_001057700"/>
    <property type="gene ID" value="GPLIN_001057700"/>
</dbReference>
<evidence type="ECO:0000313" key="3">
    <source>
        <dbReference type="WBParaSite" id="GPLIN_001057700"/>
    </source>
</evidence>
<reference evidence="2" key="1">
    <citation type="submission" date="2014-05" db="EMBL/GenBank/DDBJ databases">
        <title>The genome and life-stage specific transcriptomes of Globodera pallida elucidate key aspects of plant parasitism by a cyst nematode.</title>
        <authorList>
            <person name="Cotton J.A."/>
            <person name="Lilley C.J."/>
            <person name="Jones L.M."/>
            <person name="Kikuchi T."/>
            <person name="Reid A.J."/>
            <person name="Thorpe P."/>
            <person name="Tsai I.J."/>
            <person name="Beasley H."/>
            <person name="Blok V."/>
            <person name="Cock P.J.A."/>
            <person name="Van den Akker S.E."/>
            <person name="Holroyd N."/>
            <person name="Hunt M."/>
            <person name="Mantelin S."/>
            <person name="Naghra H."/>
            <person name="Pain A."/>
            <person name="Palomares-Rius J.E."/>
            <person name="Zarowiecki M."/>
            <person name="Berriman M."/>
            <person name="Jones J.T."/>
            <person name="Urwin P.E."/>
        </authorList>
    </citation>
    <scope>NUCLEOTIDE SEQUENCE [LARGE SCALE GENOMIC DNA]</scope>
    <source>
        <strain evidence="2">Lindley</strain>
    </source>
</reference>
<reference evidence="3" key="2">
    <citation type="submission" date="2016-06" db="UniProtKB">
        <authorList>
            <consortium name="WormBaseParasite"/>
        </authorList>
    </citation>
    <scope>IDENTIFICATION</scope>
</reference>
<protein>
    <submittedName>
        <fullName evidence="3">JHD domain-containing protein</fullName>
    </submittedName>
</protein>
<name>A0A183CCH6_GLOPA</name>
<sequence length="97" mass="10872">MELAAETDERFKFPFFELWNFYAARNIAETLKEGEKDAGCGSSHVLDLDNDYGEEPAKKIKGATAGTETKAFLEQFTSKERRLIESAEHAGVLRAIN</sequence>
<keyword evidence="2" id="KW-1185">Reference proteome</keyword>
<evidence type="ECO:0000259" key="1">
    <source>
        <dbReference type="Pfam" id="PF17811"/>
    </source>
</evidence>
<dbReference type="InterPro" id="IPR041070">
    <property type="entry name" value="JHD"/>
</dbReference>
<evidence type="ECO:0000313" key="2">
    <source>
        <dbReference type="Proteomes" id="UP000050741"/>
    </source>
</evidence>
<accession>A0A183CCH6</accession>
<dbReference type="Pfam" id="PF17811">
    <property type="entry name" value="JHD"/>
    <property type="match status" value="1"/>
</dbReference>